<keyword evidence="2" id="KW-1185">Reference proteome</keyword>
<dbReference type="EMBL" id="JADYXP020000002">
    <property type="protein sequence ID" value="KAL0129763.1"/>
    <property type="molecule type" value="Genomic_DNA"/>
</dbReference>
<evidence type="ECO:0000313" key="1">
    <source>
        <dbReference type="EMBL" id="KAL0129763.1"/>
    </source>
</evidence>
<comment type="caution">
    <text evidence="1">The sequence shown here is derived from an EMBL/GenBank/DDBJ whole genome shotgun (WGS) entry which is preliminary data.</text>
</comment>
<evidence type="ECO:0000313" key="2">
    <source>
        <dbReference type="Proteomes" id="UP001430953"/>
    </source>
</evidence>
<dbReference type="Proteomes" id="UP001430953">
    <property type="component" value="Unassembled WGS sequence"/>
</dbReference>
<proteinExistence type="predicted"/>
<accession>A0AAW2GRC6</accession>
<sequence>MDPLTFVLLKYPVTRINLLRIRIYRSPVWNNENMQDRRIECDGTCVGWLIHDDAQNPIGYGVTRVRRAVFNCAPV</sequence>
<organism evidence="1 2">
    <name type="scientific">Cardiocondyla obscurior</name>
    <dbReference type="NCBI Taxonomy" id="286306"/>
    <lineage>
        <taxon>Eukaryota</taxon>
        <taxon>Metazoa</taxon>
        <taxon>Ecdysozoa</taxon>
        <taxon>Arthropoda</taxon>
        <taxon>Hexapoda</taxon>
        <taxon>Insecta</taxon>
        <taxon>Pterygota</taxon>
        <taxon>Neoptera</taxon>
        <taxon>Endopterygota</taxon>
        <taxon>Hymenoptera</taxon>
        <taxon>Apocrita</taxon>
        <taxon>Aculeata</taxon>
        <taxon>Formicoidea</taxon>
        <taxon>Formicidae</taxon>
        <taxon>Myrmicinae</taxon>
        <taxon>Cardiocondyla</taxon>
    </lineage>
</organism>
<reference evidence="1 2" key="1">
    <citation type="submission" date="2023-03" db="EMBL/GenBank/DDBJ databases">
        <title>High recombination rates correlate with genetic variation in Cardiocondyla obscurior ants.</title>
        <authorList>
            <person name="Errbii M."/>
        </authorList>
    </citation>
    <scope>NUCLEOTIDE SEQUENCE [LARGE SCALE GENOMIC DNA]</scope>
    <source>
        <strain evidence="1">Alpha-2009</strain>
        <tissue evidence="1">Whole body</tissue>
    </source>
</reference>
<gene>
    <name evidence="1" type="ORF">PUN28_001789</name>
</gene>
<name>A0AAW2GRC6_9HYME</name>
<dbReference type="AlphaFoldDB" id="A0AAW2GRC6"/>
<protein>
    <submittedName>
        <fullName evidence="1">Uncharacterized protein</fullName>
    </submittedName>
</protein>